<keyword evidence="3" id="KW-1185">Reference proteome</keyword>
<dbReference type="Proteomes" id="UP001500683">
    <property type="component" value="Unassembled WGS sequence"/>
</dbReference>
<evidence type="ECO:0000313" key="3">
    <source>
        <dbReference type="Proteomes" id="UP001500683"/>
    </source>
</evidence>
<proteinExistence type="predicted"/>
<reference evidence="3" key="1">
    <citation type="journal article" date="2019" name="Int. J. Syst. Evol. Microbiol.">
        <title>The Global Catalogue of Microorganisms (GCM) 10K type strain sequencing project: providing services to taxonomists for standard genome sequencing and annotation.</title>
        <authorList>
            <consortium name="The Broad Institute Genomics Platform"/>
            <consortium name="The Broad Institute Genome Sequencing Center for Infectious Disease"/>
            <person name="Wu L."/>
            <person name="Ma J."/>
        </authorList>
    </citation>
    <scope>NUCLEOTIDE SEQUENCE [LARGE SCALE GENOMIC DNA]</scope>
    <source>
        <strain evidence="3">JCM 16702</strain>
    </source>
</reference>
<name>A0ABP7WNG4_9ACTN</name>
<feature type="region of interest" description="Disordered" evidence="1">
    <location>
        <begin position="1"/>
        <end position="57"/>
    </location>
</feature>
<dbReference type="EMBL" id="BAAAZG010000047">
    <property type="protein sequence ID" value="GAA4092338.1"/>
    <property type="molecule type" value="Genomic_DNA"/>
</dbReference>
<comment type="caution">
    <text evidence="2">The sequence shown here is derived from an EMBL/GenBank/DDBJ whole genome shotgun (WGS) entry which is preliminary data.</text>
</comment>
<gene>
    <name evidence="2" type="ORF">GCM10022214_62410</name>
</gene>
<protein>
    <submittedName>
        <fullName evidence="2">Uncharacterized protein</fullName>
    </submittedName>
</protein>
<evidence type="ECO:0000256" key="1">
    <source>
        <dbReference type="SAM" id="MobiDB-lite"/>
    </source>
</evidence>
<sequence length="98" mass="10821">MQVNDAAAVHAKEMRRVRRPPRPVPSREGRETNAKPPVENDGLTPAGRAVRVDGGGGEAAVDRSVAFLVAFRFAAVGPPVPVRRSRRRRDRKTPNRFE</sequence>
<organism evidence="2 3">
    <name type="scientific">Actinomadura miaoliensis</name>
    <dbReference type="NCBI Taxonomy" id="430685"/>
    <lineage>
        <taxon>Bacteria</taxon>
        <taxon>Bacillati</taxon>
        <taxon>Actinomycetota</taxon>
        <taxon>Actinomycetes</taxon>
        <taxon>Streptosporangiales</taxon>
        <taxon>Thermomonosporaceae</taxon>
        <taxon>Actinomadura</taxon>
    </lineage>
</organism>
<accession>A0ABP7WNG4</accession>
<feature type="region of interest" description="Disordered" evidence="1">
    <location>
        <begin position="79"/>
        <end position="98"/>
    </location>
</feature>
<evidence type="ECO:0000313" key="2">
    <source>
        <dbReference type="EMBL" id="GAA4092338.1"/>
    </source>
</evidence>